<dbReference type="GO" id="GO:0030257">
    <property type="term" value="C:type III protein secretion system complex"/>
    <property type="evidence" value="ECO:0007669"/>
    <property type="project" value="UniProtKB-UniRule"/>
</dbReference>
<dbReference type="InterPro" id="IPR003522">
    <property type="entry name" value="T3SS_OM_pore_YscC"/>
</dbReference>
<reference evidence="9" key="2">
    <citation type="submission" date="2015-05" db="EMBL/GenBank/DDBJ databases">
        <authorList>
            <person name="Swarnkar M.K."/>
            <person name="Vyas P."/>
            <person name="Rahi P."/>
            <person name="Thakur R."/>
            <person name="Thakur N."/>
            <person name="Singh A.K."/>
            <person name="Gulati A."/>
        </authorList>
    </citation>
    <scope>NUCLEOTIDE SEQUENCE [LARGE SCALE GENOMIC DNA]</scope>
    <source>
        <strain evidence="9">745</strain>
    </source>
</reference>
<dbReference type="GO" id="GO:0009279">
    <property type="term" value="C:cell outer membrane"/>
    <property type="evidence" value="ECO:0007669"/>
    <property type="project" value="UniProtKB-SubCell"/>
</dbReference>
<dbReference type="GO" id="GO:0015627">
    <property type="term" value="C:type II protein secretion system complex"/>
    <property type="evidence" value="ECO:0007669"/>
    <property type="project" value="TreeGrafter"/>
</dbReference>
<reference evidence="8 9" key="1">
    <citation type="journal article" date="2015" name="Genome Announc.">
        <title>Complete Genome Sequence of the Rhizobacterium Pseudomonas trivialis Strain IHBB745 with Multiple Plant Growth-Promoting Activities and Tolerance to Desiccation and Alkalinity.</title>
        <authorList>
            <person name="Gulati A."/>
            <person name="Swarnkar M.K."/>
            <person name="Vyas P."/>
            <person name="Rahi P."/>
            <person name="Thakur R."/>
            <person name="Thakur N."/>
            <person name="Singh A.K."/>
        </authorList>
    </citation>
    <scope>NUCLEOTIDE SEQUENCE [LARGE SCALE GENOMIC DNA]</scope>
    <source>
        <strain evidence="9">745</strain>
    </source>
</reference>
<feature type="region of interest" description="Disordered" evidence="5">
    <location>
        <begin position="1"/>
        <end position="22"/>
    </location>
</feature>
<evidence type="ECO:0000256" key="2">
    <source>
        <dbReference type="ARBA" id="ARBA00022729"/>
    </source>
</evidence>
<keyword evidence="3" id="KW-0472">Membrane</keyword>
<dbReference type="RefSeq" id="WP_049710117.1">
    <property type="nucleotide sequence ID" value="NZ_CP011507.1"/>
</dbReference>
<dbReference type="PRINTS" id="PR01337">
    <property type="entry name" value="TYPE3OMGPROT"/>
</dbReference>
<dbReference type="Gene3D" id="3.30.1370.120">
    <property type="match status" value="2"/>
</dbReference>
<dbReference type="Gene3D" id="3.55.50.30">
    <property type="match status" value="1"/>
</dbReference>
<dbReference type="Proteomes" id="UP000036608">
    <property type="component" value="Chromosome"/>
</dbReference>
<dbReference type="OrthoDB" id="9779724at2"/>
<keyword evidence="3" id="KW-0653">Protein transport</keyword>
<comment type="similarity">
    <text evidence="3">Belongs to the bacterial secretin family. T3SS SctC subfamily.</text>
</comment>
<name>A0A0H5A931_9PSED</name>
<dbReference type="Pfam" id="PF03958">
    <property type="entry name" value="Secretin_N"/>
    <property type="match status" value="1"/>
</dbReference>
<dbReference type="EMBL" id="CP011507">
    <property type="protein sequence ID" value="AKS06508.1"/>
    <property type="molecule type" value="Genomic_DNA"/>
</dbReference>
<gene>
    <name evidence="3" type="primary">sctC</name>
    <name evidence="8" type="ORF">AA957_10410</name>
</gene>
<sequence>MNNKPHKRRRLRQNSPGSSSRRPPWYSLLLLSCLLTPVGNALGAIPAEWKNTAYAYEADHKPLREVLEDFAQTFGTQVQIEGLLEGDVNGKIRANTPQSMLDRLGVEHRFQWYLYNNTLFISTLDQQESARLEVSSETVSDLKQALTDIGLLDSRFGWGELPEDGVVLVSGPKSYIEQIKRFSGKRRSADEKQSVLSFPLKFASAADRTVNYRGEKLVVPGVANILRGLLEPRSASTLTGVSQPASPQPSPLTPNLPRLGNPLLGQMLGANGNAGQLDAGPTVTPRAPVSKGLIRVEADVRNNAVLIYDLPERQAMYRELIAQLDVARKLIEIDAIILDIERTQLREFGVNWGFQNSRFRGGVNMAPGTSSQLSIENRDRFYADIRALEAKGLATMVSNPSVLTLENQPAVIDFNRTQYLTPGRDYATILPVTVGTSLQVVPRVTTGRGVHQIHLAVDIEDGNFDESNPDADPNRLDVRRGKVSTQAVMEEKRSLVVGGFHVTDSSDKQRKIPLLGDIPLLGKALFSSTERQNNRRERLFILTPRVVGDQDDPSRYLPQADQAELQAALTPLARRYSPHQPVIKRSDIITTLARLVSGEVPKAFKSEPMPLGLTTLCSTRDLLALNTERSQWYAGPDYNVAVVVLRNQFKRNVRIDEKECSNSQTLAVTVWPRAWLKPGEEAEVFIAMRPVLKDEHISVPRPSLITSDKKATP</sequence>
<keyword evidence="3 4" id="KW-0813">Transport</keyword>
<comment type="function">
    <text evidence="3">Component of the type III secretion system (T3SS), also called injectisome, which is used to inject bacterial effector proteins into eukaryotic host cells. Forms a ring-shaped multimeric structure with an apparent central pore in the outer membrane.</text>
</comment>
<dbReference type="InterPro" id="IPR038591">
    <property type="entry name" value="NolW-like_sf"/>
</dbReference>
<evidence type="ECO:0000259" key="7">
    <source>
        <dbReference type="Pfam" id="PF03958"/>
    </source>
</evidence>
<dbReference type="PATRIC" id="fig|200450.3.peg.2159"/>
<evidence type="ECO:0000259" key="6">
    <source>
        <dbReference type="Pfam" id="PF00263"/>
    </source>
</evidence>
<organism evidence="8 9">
    <name type="scientific">Pseudomonas trivialis</name>
    <dbReference type="NCBI Taxonomy" id="200450"/>
    <lineage>
        <taxon>Bacteria</taxon>
        <taxon>Pseudomonadati</taxon>
        <taxon>Pseudomonadota</taxon>
        <taxon>Gammaproteobacteria</taxon>
        <taxon>Pseudomonadales</taxon>
        <taxon>Pseudomonadaceae</taxon>
        <taxon>Pseudomonas</taxon>
    </lineage>
</organism>
<comment type="subcellular location">
    <subcellularLocation>
        <location evidence="1 3 4">Cell outer membrane</location>
    </subcellularLocation>
</comment>
<dbReference type="InterPro" id="IPR005644">
    <property type="entry name" value="NolW-like"/>
</dbReference>
<feature type="domain" description="NolW-like" evidence="7">
    <location>
        <begin position="197"/>
        <end position="329"/>
    </location>
</feature>
<comment type="subunit">
    <text evidence="3">The core secretion machinery of the T3SS is composed of approximately 20 different proteins, including cytoplasmic components, a base, an export apparatus and a needle. This subunit is part of the base, which anchors the injectisome in the bacterial cell envelope. Forms a stable homooligomeric complex.</text>
</comment>
<keyword evidence="2 3" id="KW-0732">Signal</keyword>
<dbReference type="GO" id="GO:0030254">
    <property type="term" value="P:protein secretion by the type III secretion system"/>
    <property type="evidence" value="ECO:0007669"/>
    <property type="project" value="UniProtKB-UniRule"/>
</dbReference>
<feature type="domain" description="Type II/III secretion system secretin-like" evidence="6">
    <location>
        <begin position="387"/>
        <end position="547"/>
    </location>
</feature>
<evidence type="ECO:0000313" key="9">
    <source>
        <dbReference type="Proteomes" id="UP000036608"/>
    </source>
</evidence>
<dbReference type="NCBIfam" id="TIGR02516">
    <property type="entry name" value="type_III_yscC"/>
    <property type="match status" value="1"/>
</dbReference>
<feature type="region of interest" description="Disordered" evidence="5">
    <location>
        <begin position="237"/>
        <end position="258"/>
    </location>
</feature>
<dbReference type="InterPro" id="IPR050810">
    <property type="entry name" value="Bact_Secretion_Sys_Channel"/>
</dbReference>
<dbReference type="InterPro" id="IPR004846">
    <property type="entry name" value="T2SS/T3SS_dom"/>
</dbReference>
<dbReference type="KEGG" id="ptv:AA957_10410"/>
<accession>A0A0H5A931</accession>
<evidence type="ECO:0000256" key="1">
    <source>
        <dbReference type="ARBA" id="ARBA00004442"/>
    </source>
</evidence>
<dbReference type="PROSITE" id="PS51257">
    <property type="entry name" value="PROKAR_LIPOPROTEIN"/>
    <property type="match status" value="1"/>
</dbReference>
<dbReference type="HAMAP" id="MF_02219">
    <property type="entry name" value="Type_III_secretin"/>
    <property type="match status" value="1"/>
</dbReference>
<evidence type="ECO:0000256" key="4">
    <source>
        <dbReference type="RuleBase" id="RU004004"/>
    </source>
</evidence>
<dbReference type="PANTHER" id="PTHR30332">
    <property type="entry name" value="PROBABLE GENERAL SECRETION PATHWAY PROTEIN D"/>
    <property type="match status" value="1"/>
</dbReference>
<keyword evidence="3" id="KW-0998">Cell outer membrane</keyword>
<keyword evidence="3" id="KW-0811">Translocation</keyword>
<evidence type="ECO:0000256" key="3">
    <source>
        <dbReference type="HAMAP-Rule" id="MF_02219"/>
    </source>
</evidence>
<feature type="compositionally biased region" description="Basic residues" evidence="5">
    <location>
        <begin position="1"/>
        <end position="12"/>
    </location>
</feature>
<evidence type="ECO:0000313" key="8">
    <source>
        <dbReference type="EMBL" id="AKS06508.1"/>
    </source>
</evidence>
<dbReference type="PANTHER" id="PTHR30332:SF5">
    <property type="entry name" value="SPI-1 TYPE 3 SECRETION SYSTEM SECRETIN"/>
    <property type="match status" value="1"/>
</dbReference>
<proteinExistence type="inferred from homology"/>
<protein>
    <recommendedName>
        <fullName evidence="3">Type 3 secretion system secretin</fullName>
        <shortName evidence="3">T3SS secretin</shortName>
    </recommendedName>
</protein>
<evidence type="ECO:0000256" key="5">
    <source>
        <dbReference type="SAM" id="MobiDB-lite"/>
    </source>
</evidence>
<dbReference type="AlphaFoldDB" id="A0A0H5A931"/>
<dbReference type="Pfam" id="PF00263">
    <property type="entry name" value="Secretin"/>
    <property type="match status" value="1"/>
</dbReference>